<dbReference type="GeneID" id="82551946"/>
<protein>
    <submittedName>
        <fullName evidence="1">Uncharacterized protein</fullName>
    </submittedName>
</protein>
<accession>A0A8D4N6Q6</accession>
<organism evidence="1 2">
    <name type="scientific">Yersinia rochesterensis</name>
    <dbReference type="NCBI Taxonomy" id="1604335"/>
    <lineage>
        <taxon>Bacteria</taxon>
        <taxon>Pseudomonadati</taxon>
        <taxon>Pseudomonadota</taxon>
        <taxon>Gammaproteobacteria</taxon>
        <taxon>Enterobacterales</taxon>
        <taxon>Yersiniaceae</taxon>
        <taxon>Yersinia</taxon>
    </lineage>
</organism>
<dbReference type="EMBL" id="CP032482">
    <property type="protein sequence ID" value="AYD44787.1"/>
    <property type="molecule type" value="Genomic_DNA"/>
</dbReference>
<name>A0A8D4N6Q6_9GAMM</name>
<sequence>MATKIEKLHRKLNDSFSDKLNAAFLDKFSRELTTSFNILSMRLVSFPSDGMDFTPEQLNWVCAYSDGYSAAKNQVWES</sequence>
<gene>
    <name evidence="1" type="ORF">DXZ79_14450</name>
</gene>
<dbReference type="Proteomes" id="UP000265864">
    <property type="component" value="Chromosome"/>
</dbReference>
<dbReference type="RefSeq" id="WP_120011392.1">
    <property type="nucleotide sequence ID" value="NZ_CP032482.1"/>
</dbReference>
<reference evidence="1 2" key="1">
    <citation type="submission" date="2018-09" db="EMBL/GenBank/DDBJ databases">
        <title>Yersinia kristensenii subsp. rochesterensis subsp. nov., Isolated from Human Feces.</title>
        <authorList>
            <person name="Cunningham S.A."/>
            <person name="Jeraldo P."/>
            <person name="Patel R."/>
        </authorList>
    </citation>
    <scope>NUCLEOTIDE SEQUENCE [LARGE SCALE GENOMIC DNA]</scope>
    <source>
        <strain evidence="1 2">ATCC BAA-2637</strain>
    </source>
</reference>
<dbReference type="AlphaFoldDB" id="A0A8D4N6Q6"/>
<evidence type="ECO:0000313" key="2">
    <source>
        <dbReference type="Proteomes" id="UP000265864"/>
    </source>
</evidence>
<evidence type="ECO:0000313" key="1">
    <source>
        <dbReference type="EMBL" id="AYD44787.1"/>
    </source>
</evidence>
<proteinExistence type="predicted"/>